<protein>
    <recommendedName>
        <fullName evidence="6 7">Ribonuclease P protein component</fullName>
        <shortName evidence="6">RNase P protein</shortName>
        <shortName evidence="6">RNaseP protein</shortName>
        <ecNumber evidence="6 7">3.1.26.5</ecNumber>
    </recommendedName>
    <alternativeName>
        <fullName evidence="6">Protein C5</fullName>
    </alternativeName>
</protein>
<keyword evidence="4 6" id="KW-0378">Hydrolase</keyword>
<dbReference type="InterPro" id="IPR000100">
    <property type="entry name" value="RNase_P"/>
</dbReference>
<keyword evidence="2 6" id="KW-0540">Nuclease</keyword>
<dbReference type="GO" id="GO:0001682">
    <property type="term" value="P:tRNA 5'-leader removal"/>
    <property type="evidence" value="ECO:0007669"/>
    <property type="project" value="UniProtKB-UniRule"/>
</dbReference>
<comment type="catalytic activity">
    <reaction evidence="6">
        <text>Endonucleolytic cleavage of RNA, removing 5'-extranucleotides from tRNA precursor.</text>
        <dbReference type="EC" id="3.1.26.5"/>
    </reaction>
</comment>
<evidence type="ECO:0000256" key="3">
    <source>
        <dbReference type="ARBA" id="ARBA00022759"/>
    </source>
</evidence>
<comment type="subunit">
    <text evidence="6">Consists of a catalytic RNA component (M1 or rnpB) and a protein subunit.</text>
</comment>
<proteinExistence type="inferred from homology"/>
<dbReference type="GO" id="GO:0000049">
    <property type="term" value="F:tRNA binding"/>
    <property type="evidence" value="ECO:0007669"/>
    <property type="project" value="UniProtKB-UniRule"/>
</dbReference>
<keyword evidence="1 6" id="KW-0819">tRNA processing</keyword>
<dbReference type="HAMAP" id="MF_00227">
    <property type="entry name" value="RNase_P"/>
    <property type="match status" value="1"/>
</dbReference>
<keyword evidence="3 6" id="KW-0255">Endonuclease</keyword>
<dbReference type="AlphaFoldDB" id="A0A2M7TNF4"/>
<dbReference type="EMBL" id="PFNO01000047">
    <property type="protein sequence ID" value="PIZ49551.1"/>
    <property type="molecule type" value="Genomic_DNA"/>
</dbReference>
<organism evidence="8 9">
    <name type="scientific">Candidatus Woesebacteria bacterium CG_4_10_14_0_2_um_filter_39_14</name>
    <dbReference type="NCBI Taxonomy" id="1975054"/>
    <lineage>
        <taxon>Bacteria</taxon>
        <taxon>Candidatus Woeseibacteriota</taxon>
    </lineage>
</organism>
<dbReference type="PANTHER" id="PTHR33992">
    <property type="entry name" value="RIBONUCLEASE P PROTEIN COMPONENT"/>
    <property type="match status" value="1"/>
</dbReference>
<comment type="caution">
    <text evidence="8">The sequence shown here is derived from an EMBL/GenBank/DDBJ whole genome shotgun (WGS) entry which is preliminary data.</text>
</comment>
<comment type="similarity">
    <text evidence="6">Belongs to the RnpA family.</text>
</comment>
<dbReference type="GO" id="GO:0030677">
    <property type="term" value="C:ribonuclease P complex"/>
    <property type="evidence" value="ECO:0007669"/>
    <property type="project" value="TreeGrafter"/>
</dbReference>
<dbReference type="Gene3D" id="3.30.230.10">
    <property type="match status" value="1"/>
</dbReference>
<evidence type="ECO:0000256" key="7">
    <source>
        <dbReference type="NCBIfam" id="TIGR00188"/>
    </source>
</evidence>
<evidence type="ECO:0000256" key="4">
    <source>
        <dbReference type="ARBA" id="ARBA00022801"/>
    </source>
</evidence>
<dbReference type="GO" id="GO:0042781">
    <property type="term" value="F:3'-tRNA processing endoribonuclease activity"/>
    <property type="evidence" value="ECO:0007669"/>
    <property type="project" value="TreeGrafter"/>
</dbReference>
<dbReference type="EC" id="3.1.26.5" evidence="6 7"/>
<gene>
    <name evidence="6 8" type="primary">rnpA</name>
    <name evidence="8" type="ORF">COY29_01605</name>
</gene>
<reference evidence="9" key="1">
    <citation type="submission" date="2017-09" db="EMBL/GenBank/DDBJ databases">
        <title>Depth-based differentiation of microbial function through sediment-hosted aquifers and enrichment of novel symbionts in the deep terrestrial subsurface.</title>
        <authorList>
            <person name="Probst A.J."/>
            <person name="Ladd B."/>
            <person name="Jarett J.K."/>
            <person name="Geller-Mcgrath D.E."/>
            <person name="Sieber C.M.K."/>
            <person name="Emerson J.B."/>
            <person name="Anantharaman K."/>
            <person name="Thomas B.C."/>
            <person name="Malmstrom R."/>
            <person name="Stieglmeier M."/>
            <person name="Klingl A."/>
            <person name="Woyke T."/>
            <person name="Ryan C.M."/>
            <person name="Banfield J.F."/>
        </authorList>
    </citation>
    <scope>NUCLEOTIDE SEQUENCE [LARGE SCALE GENOMIC DNA]</scope>
</reference>
<sequence length="130" mass="14948">MGGKPLKEEGKKAESGFPFDYMLPKAYRLPLKTELKRLKKNGQIFQAKFFGLLLLRSDSVKDVSRFAVIVSNKVEKKAVKRNKIRRLITEALWSLRPEIKNGMEGVFLVKKTITKATLKEIKNEIENLLK</sequence>
<dbReference type="PANTHER" id="PTHR33992:SF1">
    <property type="entry name" value="RIBONUCLEASE P PROTEIN COMPONENT"/>
    <property type="match status" value="1"/>
</dbReference>
<dbReference type="SUPFAM" id="SSF54211">
    <property type="entry name" value="Ribosomal protein S5 domain 2-like"/>
    <property type="match status" value="1"/>
</dbReference>
<dbReference type="Pfam" id="PF00825">
    <property type="entry name" value="Ribonuclease_P"/>
    <property type="match status" value="1"/>
</dbReference>
<accession>A0A2M7TNF4</accession>
<dbReference type="InterPro" id="IPR020568">
    <property type="entry name" value="Ribosomal_Su5_D2-typ_SF"/>
</dbReference>
<evidence type="ECO:0000313" key="8">
    <source>
        <dbReference type="EMBL" id="PIZ49551.1"/>
    </source>
</evidence>
<comment type="function">
    <text evidence="6">RNaseP catalyzes the removal of the 5'-leader sequence from pre-tRNA to produce the mature 5'-terminus. It can also cleave other RNA substrates such as 4.5S RNA. The protein component plays an auxiliary but essential role in vivo by binding to the 5'-leader sequence and broadening the substrate specificity of the ribozyme.</text>
</comment>
<dbReference type="Proteomes" id="UP000229753">
    <property type="component" value="Unassembled WGS sequence"/>
</dbReference>
<evidence type="ECO:0000256" key="1">
    <source>
        <dbReference type="ARBA" id="ARBA00022694"/>
    </source>
</evidence>
<dbReference type="InterPro" id="IPR014721">
    <property type="entry name" value="Ribsml_uS5_D2-typ_fold_subgr"/>
</dbReference>
<dbReference type="GO" id="GO:0004526">
    <property type="term" value="F:ribonuclease P activity"/>
    <property type="evidence" value="ECO:0007669"/>
    <property type="project" value="UniProtKB-UniRule"/>
</dbReference>
<dbReference type="NCBIfam" id="TIGR00188">
    <property type="entry name" value="rnpA"/>
    <property type="match status" value="1"/>
</dbReference>
<keyword evidence="5 6" id="KW-0694">RNA-binding</keyword>
<name>A0A2M7TNF4_9BACT</name>
<evidence type="ECO:0000256" key="5">
    <source>
        <dbReference type="ARBA" id="ARBA00022884"/>
    </source>
</evidence>
<evidence type="ECO:0000313" key="9">
    <source>
        <dbReference type="Proteomes" id="UP000229753"/>
    </source>
</evidence>
<evidence type="ECO:0000256" key="6">
    <source>
        <dbReference type="HAMAP-Rule" id="MF_00227"/>
    </source>
</evidence>
<evidence type="ECO:0000256" key="2">
    <source>
        <dbReference type="ARBA" id="ARBA00022722"/>
    </source>
</evidence>